<reference evidence="2 3" key="1">
    <citation type="journal article" date="2018" name="Nat. Genet.">
        <title>The Rosa genome provides new insights in the design of modern roses.</title>
        <authorList>
            <person name="Bendahmane M."/>
        </authorList>
    </citation>
    <scope>NUCLEOTIDE SEQUENCE [LARGE SCALE GENOMIC DNA]</scope>
    <source>
        <strain evidence="3">cv. Old Blush</strain>
    </source>
</reference>
<dbReference type="Proteomes" id="UP000238479">
    <property type="component" value="Chromosome 7"/>
</dbReference>
<sequence>MLSPTSAKSPSPNPRSGIPSAPPTPNAPVRHGLRPPSRLGARICGRLFADECRMHKQCGNRRTLCCARCTSCYILIIVSKDAGIHDNLGCSLYDCEFYSSFSMIFNGFLLLNLKSISVLHFG</sequence>
<evidence type="ECO:0000313" key="3">
    <source>
        <dbReference type="Proteomes" id="UP000238479"/>
    </source>
</evidence>
<keyword evidence="3" id="KW-1185">Reference proteome</keyword>
<organism evidence="2 3">
    <name type="scientific">Rosa chinensis</name>
    <name type="common">China rose</name>
    <dbReference type="NCBI Taxonomy" id="74649"/>
    <lineage>
        <taxon>Eukaryota</taxon>
        <taxon>Viridiplantae</taxon>
        <taxon>Streptophyta</taxon>
        <taxon>Embryophyta</taxon>
        <taxon>Tracheophyta</taxon>
        <taxon>Spermatophyta</taxon>
        <taxon>Magnoliopsida</taxon>
        <taxon>eudicotyledons</taxon>
        <taxon>Gunneridae</taxon>
        <taxon>Pentapetalae</taxon>
        <taxon>rosids</taxon>
        <taxon>fabids</taxon>
        <taxon>Rosales</taxon>
        <taxon>Rosaceae</taxon>
        <taxon>Rosoideae</taxon>
        <taxon>Rosoideae incertae sedis</taxon>
        <taxon>Rosa</taxon>
    </lineage>
</organism>
<evidence type="ECO:0000256" key="1">
    <source>
        <dbReference type="SAM" id="MobiDB-lite"/>
    </source>
</evidence>
<gene>
    <name evidence="2" type="ORF">RchiOBHm_Chr7g0212721</name>
</gene>
<dbReference type="EMBL" id="PDCK01000045">
    <property type="protein sequence ID" value="PRQ19036.1"/>
    <property type="molecule type" value="Genomic_DNA"/>
</dbReference>
<name>A0A2P6PAS9_ROSCH</name>
<proteinExistence type="predicted"/>
<feature type="region of interest" description="Disordered" evidence="1">
    <location>
        <begin position="1"/>
        <end position="35"/>
    </location>
</feature>
<evidence type="ECO:0000313" key="2">
    <source>
        <dbReference type="EMBL" id="PRQ19036.1"/>
    </source>
</evidence>
<dbReference type="AlphaFoldDB" id="A0A2P6PAS9"/>
<protein>
    <submittedName>
        <fullName evidence="2">Uncharacterized protein</fullName>
    </submittedName>
</protein>
<feature type="compositionally biased region" description="Polar residues" evidence="1">
    <location>
        <begin position="1"/>
        <end position="10"/>
    </location>
</feature>
<accession>A0A2P6PAS9</accession>
<comment type="caution">
    <text evidence="2">The sequence shown here is derived from an EMBL/GenBank/DDBJ whole genome shotgun (WGS) entry which is preliminary data.</text>
</comment>
<dbReference type="Gramene" id="PRQ19036">
    <property type="protein sequence ID" value="PRQ19036"/>
    <property type="gene ID" value="RchiOBHm_Chr7g0212721"/>
</dbReference>